<organism evidence="1 2">
    <name type="scientific">Owenia fusiformis</name>
    <name type="common">Polychaete worm</name>
    <dbReference type="NCBI Taxonomy" id="6347"/>
    <lineage>
        <taxon>Eukaryota</taxon>
        <taxon>Metazoa</taxon>
        <taxon>Spiralia</taxon>
        <taxon>Lophotrochozoa</taxon>
        <taxon>Annelida</taxon>
        <taxon>Polychaeta</taxon>
        <taxon>Sedentaria</taxon>
        <taxon>Canalipalpata</taxon>
        <taxon>Sabellida</taxon>
        <taxon>Oweniida</taxon>
        <taxon>Oweniidae</taxon>
        <taxon>Owenia</taxon>
    </lineage>
</organism>
<name>A0A8S4NQX7_OWEFU</name>
<dbReference type="EMBL" id="CAIIXF020000005">
    <property type="protein sequence ID" value="CAH1783243.1"/>
    <property type="molecule type" value="Genomic_DNA"/>
</dbReference>
<keyword evidence="2" id="KW-1185">Reference proteome</keyword>
<dbReference type="InterPro" id="IPR036265">
    <property type="entry name" value="HIT-like_sf"/>
</dbReference>
<dbReference type="PANTHER" id="PTHR34714:SF3">
    <property type="match status" value="1"/>
</dbReference>
<dbReference type="SUPFAM" id="SSF54197">
    <property type="entry name" value="HIT-like"/>
    <property type="match status" value="1"/>
</dbReference>
<dbReference type="AlphaFoldDB" id="A0A8S4NQX7"/>
<sequence length="454" mass="52664">MKTVVCKLNVFLFLCTAVVLMLMSMMVLLHKGSLTISRTQRGYTYSAWSSFVTADKYTKEEYKNMCFNKFATPSIGVLYDMVEEWKISTHPVCRQYLAIFNTIFTVRKRSGSLNIPDTFVPKMLKWLGGNKKYLEEAQHQTITITFNELTRDSTIFNPLRGKRPITKPEISERLYVDNLAEKSGKTCDFCESTYKKYTGIDPFGRLETSHAFTASNAFKYDAWHTMVVFRNHHPLDWNFIEFMDLFQLTLDWVNKVHYTDPNYKYPIVMWDLLPHASASQIHPHVHVTMETDRYYGSQENWRLAAEQYSKMFPDRNYFTDLIHLHDILGLAVHVDDVVAYASITPKKDNEIVIMAESPSANFFHMIYYVTRAFIEDMDHLCYSMSIVYPEMGSSNTGRMPTLARIVTRGSVSEIRSDISSLELFAASNVNVDPFKAIQFIRKSIKHRKHLVKTS</sequence>
<dbReference type="Proteomes" id="UP000749559">
    <property type="component" value="Unassembled WGS sequence"/>
</dbReference>
<protein>
    <submittedName>
        <fullName evidence="1">Uncharacterized protein</fullName>
    </submittedName>
</protein>
<reference evidence="1" key="1">
    <citation type="submission" date="2022-03" db="EMBL/GenBank/DDBJ databases">
        <authorList>
            <person name="Martin C."/>
        </authorList>
    </citation>
    <scope>NUCLEOTIDE SEQUENCE</scope>
</reference>
<gene>
    <name evidence="1" type="ORF">OFUS_LOCUS9601</name>
</gene>
<dbReference type="PANTHER" id="PTHR34714">
    <property type="entry name" value="EGF-LIKE DOMAIN-CONTAINING PROTEIN"/>
    <property type="match status" value="1"/>
</dbReference>
<evidence type="ECO:0000313" key="1">
    <source>
        <dbReference type="EMBL" id="CAH1783243.1"/>
    </source>
</evidence>
<comment type="caution">
    <text evidence="1">The sequence shown here is derived from an EMBL/GenBank/DDBJ whole genome shotgun (WGS) entry which is preliminary data.</text>
</comment>
<dbReference type="OrthoDB" id="5945460at2759"/>
<proteinExistence type="predicted"/>
<accession>A0A8S4NQX7</accession>
<evidence type="ECO:0000313" key="2">
    <source>
        <dbReference type="Proteomes" id="UP000749559"/>
    </source>
</evidence>